<feature type="transmembrane region" description="Helical" evidence="8">
    <location>
        <begin position="6"/>
        <end position="23"/>
    </location>
</feature>
<feature type="transmembrane region" description="Helical" evidence="8">
    <location>
        <begin position="497"/>
        <end position="518"/>
    </location>
</feature>
<organism evidence="9 10">
    <name type="scientific">Candidatus Scybalenecus merdavium</name>
    <dbReference type="NCBI Taxonomy" id="2840939"/>
    <lineage>
        <taxon>Bacteria</taxon>
        <taxon>Bacillati</taxon>
        <taxon>Bacillota</taxon>
        <taxon>Clostridia</taxon>
        <taxon>Eubacteriales</taxon>
        <taxon>Oscillospiraceae</taxon>
        <taxon>Oscillospiraceae incertae sedis</taxon>
        <taxon>Candidatus Scybalenecus</taxon>
    </lineage>
</organism>
<sequence length="527" mass="60365">MAYNSILFLCAFLPVSLFCYQLLPKRFRWAGLLVFSYGFILLFSGKLIVYLFITTLSVYGLALGIEKCKMQYKLDRKTATDKKALKAAFVRKKRALLWFGIVLNIGILAFLKYYDFFGHNFNLMFHLFHLPDVFPKLNLLTPIGISFYTLQAVSYLTDVYNGKISADENLGRVALFLSFFPIVMEGPICRYDQIAADVYAGRPLRYKNLESGFIRVLWGLFKKIVIADRLNVIVGEIFDHNEKYGGLIIILGAVAYTYQLYMEFSGCIDMTIGVGEMFGVKLPENFRQPFFSRSASEFWRRWHITLGAFFRDYVFYPISLTKFVKNVGKKARGRFKNHFGQVIPSAFALFGVWICNGLWHGTGWTFIAYGMYYFVIILLENILEPYSIQLTNKLKINRESGWFRALQIAKTLVIIFFGELIFRAPRMLEALSMIRSIFTDFSFRVLTDGTLLDLKFSIYDYAVCLVGLVIVLVVGILHEKGLSIRSELSKRPLALRFSAYMLLLVGLVVFGAYSGSYAPVDPIYAGF</sequence>
<dbReference type="InterPro" id="IPR051085">
    <property type="entry name" value="MB_O-acyltransferase"/>
</dbReference>
<evidence type="ECO:0000313" key="9">
    <source>
        <dbReference type="EMBL" id="HIU68629.1"/>
    </source>
</evidence>
<dbReference type="PIRSF" id="PIRSF500217">
    <property type="entry name" value="AlgI"/>
    <property type="match status" value="1"/>
</dbReference>
<evidence type="ECO:0000256" key="5">
    <source>
        <dbReference type="ARBA" id="ARBA00022989"/>
    </source>
</evidence>
<evidence type="ECO:0000256" key="2">
    <source>
        <dbReference type="ARBA" id="ARBA00010323"/>
    </source>
</evidence>
<protein>
    <submittedName>
        <fullName evidence="9">MBOAT family protein</fullName>
    </submittedName>
</protein>
<dbReference type="GO" id="GO:0005886">
    <property type="term" value="C:plasma membrane"/>
    <property type="evidence" value="ECO:0007669"/>
    <property type="project" value="UniProtKB-SubCell"/>
</dbReference>
<feature type="transmembrane region" description="Helical" evidence="8">
    <location>
        <begin position="366"/>
        <end position="383"/>
    </location>
</feature>
<comment type="subcellular location">
    <subcellularLocation>
        <location evidence="1">Cell membrane</location>
        <topology evidence="1">Multi-pass membrane protein</topology>
    </subcellularLocation>
</comment>
<dbReference type="EMBL" id="DVNM01000008">
    <property type="protein sequence ID" value="HIU68629.1"/>
    <property type="molecule type" value="Genomic_DNA"/>
</dbReference>
<reference evidence="9" key="2">
    <citation type="journal article" date="2021" name="PeerJ">
        <title>Extensive microbial diversity within the chicken gut microbiome revealed by metagenomics and culture.</title>
        <authorList>
            <person name="Gilroy R."/>
            <person name="Ravi A."/>
            <person name="Getino M."/>
            <person name="Pursley I."/>
            <person name="Horton D.L."/>
            <person name="Alikhan N.F."/>
            <person name="Baker D."/>
            <person name="Gharbi K."/>
            <person name="Hall N."/>
            <person name="Watson M."/>
            <person name="Adriaenssens E.M."/>
            <person name="Foster-Nyarko E."/>
            <person name="Jarju S."/>
            <person name="Secka A."/>
            <person name="Antonio M."/>
            <person name="Oren A."/>
            <person name="Chaudhuri R.R."/>
            <person name="La Ragione R."/>
            <person name="Hildebrand F."/>
            <person name="Pallen M.J."/>
        </authorList>
    </citation>
    <scope>NUCLEOTIDE SEQUENCE</scope>
    <source>
        <strain evidence="9">CHK176-6737</strain>
    </source>
</reference>
<dbReference type="Proteomes" id="UP000824125">
    <property type="component" value="Unassembled WGS sequence"/>
</dbReference>
<keyword evidence="5 8" id="KW-1133">Transmembrane helix</keyword>
<reference evidence="9" key="1">
    <citation type="submission" date="2020-10" db="EMBL/GenBank/DDBJ databases">
        <authorList>
            <person name="Gilroy R."/>
        </authorList>
    </citation>
    <scope>NUCLEOTIDE SEQUENCE</scope>
    <source>
        <strain evidence="9">CHK176-6737</strain>
    </source>
</reference>
<keyword evidence="7" id="KW-0808">Transferase</keyword>
<dbReference type="PANTHER" id="PTHR13285">
    <property type="entry name" value="ACYLTRANSFERASE"/>
    <property type="match status" value="1"/>
</dbReference>
<dbReference type="InterPro" id="IPR024194">
    <property type="entry name" value="Ac/AlaTfrase_AlgI/DltB"/>
</dbReference>
<evidence type="ECO:0000313" key="10">
    <source>
        <dbReference type="Proteomes" id="UP000824125"/>
    </source>
</evidence>
<dbReference type="PIRSF" id="PIRSF016636">
    <property type="entry name" value="AlgI_DltB"/>
    <property type="match status" value="1"/>
</dbReference>
<feature type="transmembrane region" description="Helical" evidence="8">
    <location>
        <begin position="95"/>
        <end position="114"/>
    </location>
</feature>
<comment type="caution">
    <text evidence="9">The sequence shown here is derived from an EMBL/GenBank/DDBJ whole genome shotgun (WGS) entry which is preliminary data.</text>
</comment>
<keyword evidence="3 7" id="KW-1003">Cell membrane</keyword>
<gene>
    <name evidence="9" type="ORF">IAD23_01555</name>
</gene>
<feature type="transmembrane region" description="Helical" evidence="8">
    <location>
        <begin position="458"/>
        <end position="477"/>
    </location>
</feature>
<dbReference type="InterPro" id="IPR028362">
    <property type="entry name" value="AlgI"/>
</dbReference>
<feature type="transmembrane region" description="Helical" evidence="8">
    <location>
        <begin position="30"/>
        <end position="53"/>
    </location>
</feature>
<accession>A0A9D1SN07</accession>
<dbReference type="PANTHER" id="PTHR13285:SF18">
    <property type="entry name" value="PROTEIN-CYSTEINE N-PALMITOYLTRANSFERASE RASP"/>
    <property type="match status" value="1"/>
</dbReference>
<keyword evidence="6 7" id="KW-0472">Membrane</keyword>
<dbReference type="GO" id="GO:0042121">
    <property type="term" value="P:alginic acid biosynthetic process"/>
    <property type="evidence" value="ECO:0007669"/>
    <property type="project" value="InterPro"/>
</dbReference>
<evidence type="ECO:0000256" key="7">
    <source>
        <dbReference type="PIRNR" id="PIRNR016636"/>
    </source>
</evidence>
<keyword evidence="4 8" id="KW-0812">Transmembrane</keyword>
<keyword evidence="7" id="KW-0012">Acyltransferase</keyword>
<dbReference type="AlphaFoldDB" id="A0A9D1SN07"/>
<feature type="transmembrane region" description="Helical" evidence="8">
    <location>
        <begin position="339"/>
        <end position="360"/>
    </location>
</feature>
<feature type="transmembrane region" description="Helical" evidence="8">
    <location>
        <begin position="403"/>
        <end position="422"/>
    </location>
</feature>
<dbReference type="Pfam" id="PF03062">
    <property type="entry name" value="MBOAT"/>
    <property type="match status" value="1"/>
</dbReference>
<evidence type="ECO:0000256" key="6">
    <source>
        <dbReference type="ARBA" id="ARBA00023136"/>
    </source>
</evidence>
<name>A0A9D1SN07_9FIRM</name>
<evidence type="ECO:0000256" key="4">
    <source>
        <dbReference type="ARBA" id="ARBA00022692"/>
    </source>
</evidence>
<proteinExistence type="inferred from homology"/>
<evidence type="ECO:0000256" key="3">
    <source>
        <dbReference type="ARBA" id="ARBA00022475"/>
    </source>
</evidence>
<evidence type="ECO:0000256" key="8">
    <source>
        <dbReference type="SAM" id="Phobius"/>
    </source>
</evidence>
<dbReference type="InterPro" id="IPR004299">
    <property type="entry name" value="MBOAT_fam"/>
</dbReference>
<dbReference type="GO" id="GO:0016746">
    <property type="term" value="F:acyltransferase activity"/>
    <property type="evidence" value="ECO:0007669"/>
    <property type="project" value="UniProtKB-KW"/>
</dbReference>
<evidence type="ECO:0000256" key="1">
    <source>
        <dbReference type="ARBA" id="ARBA00004651"/>
    </source>
</evidence>
<comment type="similarity">
    <text evidence="2 7">Belongs to the membrane-bound acyltransferase family.</text>
</comment>